<dbReference type="Pfam" id="PF23673">
    <property type="entry name" value="DUF7154"/>
    <property type="match status" value="1"/>
</dbReference>
<dbReference type="PANTHER" id="PTHR23062:SF3">
    <property type="entry name" value="ANF_RECEPTOR DOMAIN-CONTAINING PROTEIN-RELATED"/>
    <property type="match status" value="1"/>
</dbReference>
<dbReference type="AlphaFoldDB" id="A0A2G5VQ84"/>
<feature type="domain" description="DUF7154" evidence="2">
    <location>
        <begin position="334"/>
        <end position="439"/>
    </location>
</feature>
<sequence>MKLHSILFLLTAILNVSDACLAIRYSKPPACVCKSLKLDSSNIKENEVKDNDLYDLVLSSEVKSPEILIDDCSVQVHCEDGSELYIFDTDKGAKIGDYSLDGFCDPYQKKWQVDTGNGMEQYKELKGVCVIKKTVTCSPADPATFLYAYSNDLDYIDMHRAYAVWADYGSGLSVSETKYATAATVRFDTKVKEDIVFHEGDTAYDSYIAAYSYLNETQVDPSKRFDSSETGSDILDVLERFIDTDRPNICGSVAFIFMKRSPNEIEISKIVEKIRAYHIMLSIAVKIPSSGGLHPETMYNLAAKTNGICSFSNFLWNAVMALPTILYSQTYYSANLKLSGTGSVNLPPMSLPAELSMYSVFGLQSTATAVSFQNMTLRWSDAQGVHGSLSKTREDMNSRTYHSMNTFKDLASTDEATQSTMRLEYDYSTEDTFLIRYYADKPTDQWSPYQD</sequence>
<dbReference type="STRING" id="1611254.A0A2G5VQ84"/>
<dbReference type="GO" id="GO:0045087">
    <property type="term" value="P:innate immune response"/>
    <property type="evidence" value="ECO:0007669"/>
    <property type="project" value="TreeGrafter"/>
</dbReference>
<reference evidence="4" key="1">
    <citation type="submission" date="2017-10" db="EMBL/GenBank/DDBJ databases">
        <title>Rapid genome shrinkage in a self-fertile nematode reveals novel sperm competition proteins.</title>
        <authorList>
            <person name="Yin D."/>
            <person name="Schwarz E.M."/>
            <person name="Thomas C.G."/>
            <person name="Felde R.L."/>
            <person name="Korf I.F."/>
            <person name="Cutter A.D."/>
            <person name="Schartner C.M."/>
            <person name="Ralston E.J."/>
            <person name="Meyer B.J."/>
            <person name="Haag E.S."/>
        </authorList>
    </citation>
    <scope>NUCLEOTIDE SEQUENCE [LARGE SCALE GENOMIC DNA]</scope>
    <source>
        <strain evidence="4">JU1422</strain>
    </source>
</reference>
<dbReference type="EMBL" id="PDUG01000001">
    <property type="protein sequence ID" value="PIC53933.1"/>
    <property type="molecule type" value="Genomic_DNA"/>
</dbReference>
<keyword evidence="1" id="KW-0732">Signal</keyword>
<evidence type="ECO:0000256" key="1">
    <source>
        <dbReference type="SAM" id="SignalP"/>
    </source>
</evidence>
<name>A0A2G5VQ84_9PELO</name>
<dbReference type="InterPro" id="IPR055578">
    <property type="entry name" value="DUF7154"/>
</dbReference>
<dbReference type="PANTHER" id="PTHR23062">
    <property type="entry name" value="HYPOTHETICAL PROTEIN C.ELEGANS"/>
    <property type="match status" value="1"/>
</dbReference>
<keyword evidence="4" id="KW-1185">Reference proteome</keyword>
<proteinExistence type="predicted"/>
<evidence type="ECO:0000259" key="2">
    <source>
        <dbReference type="Pfam" id="PF23673"/>
    </source>
</evidence>
<comment type="caution">
    <text evidence="3">The sequence shown here is derived from an EMBL/GenBank/DDBJ whole genome shotgun (WGS) entry which is preliminary data.</text>
</comment>
<gene>
    <name evidence="3" type="primary">Cnig_chr_I.g3405</name>
    <name evidence="3" type="ORF">B9Z55_003405</name>
</gene>
<organism evidence="3 4">
    <name type="scientific">Caenorhabditis nigoni</name>
    <dbReference type="NCBI Taxonomy" id="1611254"/>
    <lineage>
        <taxon>Eukaryota</taxon>
        <taxon>Metazoa</taxon>
        <taxon>Ecdysozoa</taxon>
        <taxon>Nematoda</taxon>
        <taxon>Chromadorea</taxon>
        <taxon>Rhabditida</taxon>
        <taxon>Rhabditina</taxon>
        <taxon>Rhabditomorpha</taxon>
        <taxon>Rhabditoidea</taxon>
        <taxon>Rhabditidae</taxon>
        <taxon>Peloderinae</taxon>
        <taxon>Caenorhabditis</taxon>
    </lineage>
</organism>
<feature type="signal peptide" evidence="1">
    <location>
        <begin position="1"/>
        <end position="22"/>
    </location>
</feature>
<dbReference type="Proteomes" id="UP000230233">
    <property type="component" value="Chromosome I"/>
</dbReference>
<evidence type="ECO:0000313" key="4">
    <source>
        <dbReference type="Proteomes" id="UP000230233"/>
    </source>
</evidence>
<protein>
    <recommendedName>
        <fullName evidence="2">DUF7154 domain-containing protein</fullName>
    </recommendedName>
</protein>
<evidence type="ECO:0000313" key="3">
    <source>
        <dbReference type="EMBL" id="PIC53933.1"/>
    </source>
</evidence>
<feature type="chain" id="PRO_5013821701" description="DUF7154 domain-containing protein" evidence="1">
    <location>
        <begin position="23"/>
        <end position="451"/>
    </location>
</feature>
<accession>A0A2G5VQ84</accession>